<evidence type="ECO:0000313" key="3">
    <source>
        <dbReference type="EMBL" id="MQR50096.1"/>
    </source>
</evidence>
<dbReference type="Gene3D" id="2.130.10.10">
    <property type="entry name" value="YVTN repeat-like/Quinoprotein amine dehydrogenase"/>
    <property type="match status" value="1"/>
</dbReference>
<dbReference type="EMBL" id="WIOC01000014">
    <property type="protein sequence ID" value="MQR50096.1"/>
    <property type="molecule type" value="Genomic_DNA"/>
</dbReference>
<dbReference type="Proteomes" id="UP000461234">
    <property type="component" value="Unassembled WGS sequence"/>
</dbReference>
<dbReference type="InterPro" id="IPR015943">
    <property type="entry name" value="WD40/YVTN_repeat-like_dom_sf"/>
</dbReference>
<reference evidence="5" key="2">
    <citation type="submission" date="2015-03" db="EMBL/GenBank/DDBJ databases">
        <authorList>
            <person name="Gallagher L.A."/>
            <person name="Hayden H.S."/>
            <person name="Weiss E.J."/>
            <person name="Hager K.R."/>
            <person name="Ramage E."/>
            <person name="Radey M.R."/>
            <person name="Bydalek R."/>
            <person name="Manoil C."/>
            <person name="Miller S.I."/>
            <person name="Brittnacher M.J."/>
        </authorList>
    </citation>
    <scope>NUCLEOTIDE SEQUENCE [LARGE SCALE GENOMIC DNA]</scope>
    <source>
        <strain evidence="5">AB5075-UW</strain>
    </source>
</reference>
<dbReference type="InterPro" id="IPR036278">
    <property type="entry name" value="Sialidase_sf"/>
</dbReference>
<name>A0A0D5YK78_ACIBA</name>
<evidence type="ECO:0000313" key="5">
    <source>
        <dbReference type="Proteomes" id="UP000032746"/>
    </source>
</evidence>
<dbReference type="CDD" id="cd15482">
    <property type="entry name" value="Sialidase_non-viral"/>
    <property type="match status" value="1"/>
</dbReference>
<reference evidence="4 6" key="4">
    <citation type="submission" date="2019-11" db="EMBL/GenBank/DDBJ databases">
        <title>Multidrug-resistant Acinetobacter baumannii moving toward extensively drug-resistant over fifteen years in South of Brazil.</title>
        <authorList>
            <person name="Fedrigo N.H."/>
            <person name="Cerdeira L."/>
            <person name="Fuga B."/>
            <person name="Marini P.V.B."/>
            <person name="Shinohara D.R."/>
            <person name="Carrara-Marroni F.E."/>
            <person name="Lincopan N."/>
            <person name="Tognim M.C.B."/>
        </authorList>
    </citation>
    <scope>NUCLEOTIDE SEQUENCE [LARGE SCALE GENOMIC DNA]</scope>
    <source>
        <strain evidence="4 6">Ac576</strain>
    </source>
</reference>
<evidence type="ECO:0000313" key="7">
    <source>
        <dbReference type="Proteomes" id="UP000461234"/>
    </source>
</evidence>
<accession>A0A0D5YK78</accession>
<sequence length="543" mass="61190">MNKISSILKIGATLIAIVLLQACATAPLPKITNKQAKGVLESIKPDEKLNPIVLSISFNSGIIYPSLKIESLTEKTAIQKNNKIYEIKVINSDVSRSTFIYSGQLPAGEYRIVELSNYQPSPNPFLSGKIQFINLNDKDKLHPMGTFKVLENTTTDLGRINLTHANDAYFIARSAKHFSNKDLISKLKNNYLEAIYKDKILNGWTQPVTALEKNTGDESKILPFGMQCFKELKDNTIVASSKIGSVFFLPLQDTNKKTKIFQSNDNLAFDCITVKENYNFDFLAYGEMNTLYKHLKESDVLTSIDTGNLPIGIISSIVGDDKNGWFLSHIVGHKATVYKSNRLENGNWQPIIQKEILDNFWGLSGFWLWEDEQGFSYADMYGNINNYNYITKKWSENKVPNNENISQLIVNPDKSISIITSKRGFAGIFSNLFNTNDHGMTWQKVNSPFKVNVFPAQVSKQGDLYISGAQFNWEKLAISEDSGRTWKMHEIMSPSSIVTLNSGEIINILYSGQYALVKISNDKGKSWKTLYSTYNRNLSNSSK</sequence>
<dbReference type="SUPFAM" id="SSF50939">
    <property type="entry name" value="Sialidases"/>
    <property type="match status" value="1"/>
</dbReference>
<evidence type="ECO:0000256" key="1">
    <source>
        <dbReference type="SAM" id="SignalP"/>
    </source>
</evidence>
<dbReference type="PROSITE" id="PS51257">
    <property type="entry name" value="PROKAR_LIPOPROTEIN"/>
    <property type="match status" value="1"/>
</dbReference>
<evidence type="ECO:0000313" key="4">
    <source>
        <dbReference type="EMBL" id="MVM93804.1"/>
    </source>
</evidence>
<protein>
    <submittedName>
        <fullName evidence="3">Exo-alpha-sialidase</fullName>
    </submittedName>
</protein>
<feature type="signal peptide" evidence="1">
    <location>
        <begin position="1"/>
        <end position="24"/>
    </location>
</feature>
<evidence type="ECO:0000313" key="2">
    <source>
        <dbReference type="EMBL" id="AKA32349.1"/>
    </source>
</evidence>
<dbReference type="Proteomes" id="UP000032746">
    <property type="component" value="Chromosome"/>
</dbReference>
<dbReference type="EMBL" id="WPIP01000303">
    <property type="protein sequence ID" value="MVM93804.1"/>
    <property type="molecule type" value="Genomic_DNA"/>
</dbReference>
<dbReference type="RefSeq" id="WP_001033905.1">
    <property type="nucleotide sequence ID" value="NZ_AP031576.1"/>
</dbReference>
<gene>
    <name evidence="2" type="ORF">ABUW_2626</name>
    <name evidence="3" type="ORF">F2P40_12330</name>
    <name evidence="4" type="ORF">GNY86_19940</name>
</gene>
<reference evidence="3 7" key="3">
    <citation type="submission" date="2019-10" db="EMBL/GenBank/DDBJ databases">
        <title>Genetic environment of the oxa23 gene and comparative analysis of carbapenem resistant Acinetobacter baumannii isolates belonging to global clone 1, lineage 2 recovered in a burns hospital outbreak in 2012-2013.</title>
        <authorList>
            <person name="Douraghi M."/>
            <person name="Aris P."/>
            <person name="Kenyon J."/>
            <person name="Hamidian M."/>
        </authorList>
    </citation>
    <scope>NUCLEOTIDE SEQUENCE [LARGE SCALE GENOMIC DNA]</scope>
    <source>
        <strain evidence="3 7">ABS103</strain>
    </source>
</reference>
<dbReference type="PATRIC" id="fig|470.1345.peg.2579"/>
<keyword evidence="1" id="KW-0732">Signal</keyword>
<dbReference type="OMA" id="LIMISNG"/>
<feature type="chain" id="PRO_5015035708" evidence="1">
    <location>
        <begin position="25"/>
        <end position="543"/>
    </location>
</feature>
<dbReference type="EMBL" id="CP008706">
    <property type="protein sequence ID" value="AKA32349.1"/>
    <property type="molecule type" value="Genomic_DNA"/>
</dbReference>
<evidence type="ECO:0000313" key="6">
    <source>
        <dbReference type="Proteomes" id="UP000439424"/>
    </source>
</evidence>
<proteinExistence type="predicted"/>
<organism evidence="2 5">
    <name type="scientific">Acinetobacter baumannii</name>
    <dbReference type="NCBI Taxonomy" id="470"/>
    <lineage>
        <taxon>Bacteria</taxon>
        <taxon>Pseudomonadati</taxon>
        <taxon>Pseudomonadota</taxon>
        <taxon>Gammaproteobacteria</taxon>
        <taxon>Moraxellales</taxon>
        <taxon>Moraxellaceae</taxon>
        <taxon>Acinetobacter</taxon>
        <taxon>Acinetobacter calcoaceticus/baumannii complex</taxon>
    </lineage>
</organism>
<dbReference type="AlphaFoldDB" id="A0A0D5YK78"/>
<reference evidence="2 5" key="1">
    <citation type="journal article" date="2015" name="J. Bacteriol.">
        <title>Resources for Genetic and Genomic Analysis of Emerging Pathogen Acinetobacter baumannii.</title>
        <authorList>
            <person name="Gallagher L.A."/>
            <person name="Ramage E."/>
            <person name="Weiss E.J."/>
            <person name="Radey M."/>
            <person name="Hayden H.S."/>
            <person name="Held K.G."/>
            <person name="Huse H.K."/>
            <person name="Zurawski D.V."/>
            <person name="Brittnacher M.J."/>
            <person name="Manoil C."/>
        </authorList>
    </citation>
    <scope>NUCLEOTIDE SEQUENCE [LARGE SCALE GENOMIC DNA]</scope>
    <source>
        <strain evidence="2 5">AB5075-UW</strain>
    </source>
</reference>
<dbReference type="Proteomes" id="UP000439424">
    <property type="component" value="Unassembled WGS sequence"/>
</dbReference>